<keyword evidence="10" id="KW-1185">Reference proteome</keyword>
<comment type="subcellular location">
    <subcellularLocation>
        <location evidence="1 7">Cell membrane</location>
        <topology evidence="1 7">Multi-pass membrane protein</topology>
    </subcellularLocation>
</comment>
<keyword evidence="3" id="KW-1003">Cell membrane</keyword>
<feature type="transmembrane region" description="Helical" evidence="7">
    <location>
        <begin position="203"/>
        <end position="221"/>
    </location>
</feature>
<protein>
    <submittedName>
        <fullName evidence="9">Peptide/nickel transport system permease protein</fullName>
    </submittedName>
</protein>
<evidence type="ECO:0000256" key="3">
    <source>
        <dbReference type="ARBA" id="ARBA00022475"/>
    </source>
</evidence>
<feature type="domain" description="ABC transmembrane type-1" evidence="8">
    <location>
        <begin position="94"/>
        <end position="283"/>
    </location>
</feature>
<reference evidence="9 10" key="1">
    <citation type="submission" date="2018-06" db="EMBL/GenBank/DDBJ databases">
        <title>Genomic Encyclopedia of Type Strains, Phase IV (KMG-IV): sequencing the most valuable type-strain genomes for metagenomic binning, comparative biology and taxonomic classification.</title>
        <authorList>
            <person name="Goeker M."/>
        </authorList>
    </citation>
    <scope>NUCLEOTIDE SEQUENCE [LARGE SCALE GENOMIC DNA]</scope>
    <source>
        <strain evidence="9 10">DSM 25520</strain>
    </source>
</reference>
<proteinExistence type="inferred from homology"/>
<dbReference type="PANTHER" id="PTHR43386">
    <property type="entry name" value="OLIGOPEPTIDE TRANSPORT SYSTEM PERMEASE PROTEIN APPC"/>
    <property type="match status" value="1"/>
</dbReference>
<name>A0A366HGQ4_9BURK</name>
<dbReference type="Pfam" id="PF00528">
    <property type="entry name" value="BPD_transp_1"/>
    <property type="match status" value="1"/>
</dbReference>
<feature type="transmembrane region" description="Helical" evidence="7">
    <location>
        <begin position="143"/>
        <end position="167"/>
    </location>
</feature>
<dbReference type="Proteomes" id="UP000253628">
    <property type="component" value="Unassembled WGS sequence"/>
</dbReference>
<organism evidence="9 10">
    <name type="scientific">Eoetvoesiella caeni</name>
    <dbReference type="NCBI Taxonomy" id="645616"/>
    <lineage>
        <taxon>Bacteria</taxon>
        <taxon>Pseudomonadati</taxon>
        <taxon>Pseudomonadota</taxon>
        <taxon>Betaproteobacteria</taxon>
        <taxon>Burkholderiales</taxon>
        <taxon>Alcaligenaceae</taxon>
        <taxon>Eoetvoesiella</taxon>
    </lineage>
</organism>
<dbReference type="GO" id="GO:0055085">
    <property type="term" value="P:transmembrane transport"/>
    <property type="evidence" value="ECO:0007669"/>
    <property type="project" value="InterPro"/>
</dbReference>
<dbReference type="InterPro" id="IPR035906">
    <property type="entry name" value="MetI-like_sf"/>
</dbReference>
<dbReference type="GO" id="GO:0005886">
    <property type="term" value="C:plasma membrane"/>
    <property type="evidence" value="ECO:0007669"/>
    <property type="project" value="UniProtKB-SubCell"/>
</dbReference>
<comment type="similarity">
    <text evidence="7">Belongs to the binding-protein-dependent transport system permease family.</text>
</comment>
<keyword evidence="4 7" id="KW-0812">Transmembrane</keyword>
<evidence type="ECO:0000256" key="2">
    <source>
        <dbReference type="ARBA" id="ARBA00022448"/>
    </source>
</evidence>
<evidence type="ECO:0000256" key="5">
    <source>
        <dbReference type="ARBA" id="ARBA00022989"/>
    </source>
</evidence>
<keyword evidence="6 7" id="KW-0472">Membrane</keyword>
<feature type="transmembrane region" description="Helical" evidence="7">
    <location>
        <begin position="96"/>
        <end position="123"/>
    </location>
</feature>
<dbReference type="CDD" id="cd06261">
    <property type="entry name" value="TM_PBP2"/>
    <property type="match status" value="1"/>
</dbReference>
<dbReference type="AlphaFoldDB" id="A0A366HGQ4"/>
<keyword evidence="2 7" id="KW-0813">Transport</keyword>
<dbReference type="InterPro" id="IPR050366">
    <property type="entry name" value="BP-dependent_transpt_permease"/>
</dbReference>
<dbReference type="Gene3D" id="1.10.3720.10">
    <property type="entry name" value="MetI-like"/>
    <property type="match status" value="1"/>
</dbReference>
<dbReference type="SUPFAM" id="SSF161098">
    <property type="entry name" value="MetI-like"/>
    <property type="match status" value="1"/>
</dbReference>
<sequence length="300" mass="32410">MQAESVVPRNVGARRSAWQRIGTISFKTWVGLFIVLLALFAACAAPWLAPHNPNEQDLLNMLLPPMWASGGNASFPLGTDGLGQCILSRAIYGTRVAIIVAVSAATGAMLVGVLMAMLAGYFGGWVDRIIGYVVDLWMSFPPVVLALVLMVGLGTGVFNVILAIVLVDWTRFCRVVRSDVIVVRRRQYVVAARLLGFGHLKTMLSEILPAVAPLIITLFTLEMGVAVIVEAILSFVGLSVPADTVAWGVMIADSRNYLHEAPWGMLTPVFCIFLMVLGCNTLGDGLRESLDPALRDRAKD</sequence>
<evidence type="ECO:0000256" key="4">
    <source>
        <dbReference type="ARBA" id="ARBA00022692"/>
    </source>
</evidence>
<evidence type="ECO:0000256" key="1">
    <source>
        <dbReference type="ARBA" id="ARBA00004651"/>
    </source>
</evidence>
<keyword evidence="5 7" id="KW-1133">Transmembrane helix</keyword>
<comment type="caution">
    <text evidence="9">The sequence shown here is derived from an EMBL/GenBank/DDBJ whole genome shotgun (WGS) entry which is preliminary data.</text>
</comment>
<gene>
    <name evidence="9" type="ORF">DFR37_102203</name>
</gene>
<dbReference type="InterPro" id="IPR000515">
    <property type="entry name" value="MetI-like"/>
</dbReference>
<dbReference type="OrthoDB" id="9783218at2"/>
<feature type="transmembrane region" description="Helical" evidence="7">
    <location>
        <begin position="29"/>
        <end position="49"/>
    </location>
</feature>
<dbReference type="RefSeq" id="WP_113932071.1">
    <property type="nucleotide sequence ID" value="NZ_JACCEU010000002.1"/>
</dbReference>
<dbReference type="InterPro" id="IPR025966">
    <property type="entry name" value="OppC_N"/>
</dbReference>
<evidence type="ECO:0000313" key="9">
    <source>
        <dbReference type="EMBL" id="RBP41824.1"/>
    </source>
</evidence>
<evidence type="ECO:0000259" key="8">
    <source>
        <dbReference type="PROSITE" id="PS50928"/>
    </source>
</evidence>
<accession>A0A366HGQ4</accession>
<feature type="transmembrane region" description="Helical" evidence="7">
    <location>
        <begin position="263"/>
        <end position="283"/>
    </location>
</feature>
<dbReference type="PROSITE" id="PS50928">
    <property type="entry name" value="ABC_TM1"/>
    <property type="match status" value="1"/>
</dbReference>
<evidence type="ECO:0000256" key="6">
    <source>
        <dbReference type="ARBA" id="ARBA00023136"/>
    </source>
</evidence>
<dbReference type="EMBL" id="QNRQ01000002">
    <property type="protein sequence ID" value="RBP41824.1"/>
    <property type="molecule type" value="Genomic_DNA"/>
</dbReference>
<dbReference type="Pfam" id="PF12911">
    <property type="entry name" value="OppC_N"/>
    <property type="match status" value="1"/>
</dbReference>
<evidence type="ECO:0000256" key="7">
    <source>
        <dbReference type="RuleBase" id="RU363032"/>
    </source>
</evidence>
<evidence type="ECO:0000313" key="10">
    <source>
        <dbReference type="Proteomes" id="UP000253628"/>
    </source>
</evidence>
<dbReference type="PANTHER" id="PTHR43386:SF1">
    <property type="entry name" value="D,D-DIPEPTIDE TRANSPORT SYSTEM PERMEASE PROTEIN DDPC-RELATED"/>
    <property type="match status" value="1"/>
</dbReference>